<feature type="domain" description="FHA" evidence="2">
    <location>
        <begin position="23"/>
        <end position="74"/>
    </location>
</feature>
<reference evidence="3" key="1">
    <citation type="submission" date="2022-02" db="EMBL/GenBank/DDBJ databases">
        <title>Acinetobacter A3.8 sp. nov., isolated from Sediment (Zhairuo Island).</title>
        <authorList>
            <person name="Zheng K."/>
        </authorList>
    </citation>
    <scope>NUCLEOTIDE SEQUENCE</scope>
    <source>
        <strain evidence="3">A3.8</strain>
    </source>
</reference>
<accession>A0A9X1WYC2</accession>
<protein>
    <submittedName>
        <fullName evidence="3">FHA domain-containing protein</fullName>
    </submittedName>
</protein>
<dbReference type="RefSeq" id="WP_241573453.1">
    <property type="nucleotide sequence ID" value="NZ_JAKUML010000021.1"/>
</dbReference>
<keyword evidence="1" id="KW-1133">Transmembrane helix</keyword>
<evidence type="ECO:0000256" key="1">
    <source>
        <dbReference type="SAM" id="Phobius"/>
    </source>
</evidence>
<dbReference type="EMBL" id="JAKUML010000021">
    <property type="protein sequence ID" value="MCJ8147379.1"/>
    <property type="molecule type" value="Genomic_DNA"/>
</dbReference>
<keyword evidence="1" id="KW-0472">Membrane</keyword>
<sequence>MNWKLVAKSAPIEGQTIVIDRDMVIGRHQQADIVLQASHVSRRHAALLLKEDGKQLWIQDLESSNGTFVNGQKITEHQLKNLDEINFESICFQIIADALAINEAVSAPDLEKVAPSDAGMPTLAERGDVEVKQDGMPSNIGVPKPAPIPEHIDTSKSVEAKLEPQAVQIEQPESRVEKAQTEQKNAKVGLMSLIVLVILIVLAGLFFFGQ</sequence>
<organism evidence="3 4">
    <name type="scientific">Acinetobacter sedimenti</name>
    <dbReference type="NCBI Taxonomy" id="2919922"/>
    <lineage>
        <taxon>Bacteria</taxon>
        <taxon>Pseudomonadati</taxon>
        <taxon>Pseudomonadota</taxon>
        <taxon>Gammaproteobacteria</taxon>
        <taxon>Moraxellales</taxon>
        <taxon>Moraxellaceae</taxon>
        <taxon>Acinetobacter</taxon>
    </lineage>
</organism>
<dbReference type="InterPro" id="IPR000253">
    <property type="entry name" value="FHA_dom"/>
</dbReference>
<comment type="caution">
    <text evidence="3">The sequence shown here is derived from an EMBL/GenBank/DDBJ whole genome shotgun (WGS) entry which is preliminary data.</text>
</comment>
<keyword evidence="1" id="KW-0812">Transmembrane</keyword>
<gene>
    <name evidence="3" type="ORF">MKI79_10855</name>
</gene>
<dbReference type="CDD" id="cd00060">
    <property type="entry name" value="FHA"/>
    <property type="match status" value="1"/>
</dbReference>
<evidence type="ECO:0000313" key="4">
    <source>
        <dbReference type="Proteomes" id="UP001139701"/>
    </source>
</evidence>
<evidence type="ECO:0000313" key="3">
    <source>
        <dbReference type="EMBL" id="MCJ8147379.1"/>
    </source>
</evidence>
<dbReference type="Gene3D" id="2.60.200.20">
    <property type="match status" value="1"/>
</dbReference>
<dbReference type="Pfam" id="PF00498">
    <property type="entry name" value="FHA"/>
    <property type="match status" value="1"/>
</dbReference>
<dbReference type="SMART" id="SM00240">
    <property type="entry name" value="FHA"/>
    <property type="match status" value="1"/>
</dbReference>
<dbReference type="AlphaFoldDB" id="A0A9X1WYC2"/>
<dbReference type="PANTHER" id="PTHR23308">
    <property type="entry name" value="NUCLEAR INHIBITOR OF PROTEIN PHOSPHATASE-1"/>
    <property type="match status" value="1"/>
</dbReference>
<dbReference type="InterPro" id="IPR050923">
    <property type="entry name" value="Cell_Proc_Reg/RNA_Proc"/>
</dbReference>
<dbReference type="PROSITE" id="PS50006">
    <property type="entry name" value="FHA_DOMAIN"/>
    <property type="match status" value="1"/>
</dbReference>
<feature type="transmembrane region" description="Helical" evidence="1">
    <location>
        <begin position="188"/>
        <end position="208"/>
    </location>
</feature>
<dbReference type="Proteomes" id="UP001139701">
    <property type="component" value="Unassembled WGS sequence"/>
</dbReference>
<name>A0A9X1WYC2_9GAMM</name>
<dbReference type="InterPro" id="IPR008984">
    <property type="entry name" value="SMAD_FHA_dom_sf"/>
</dbReference>
<dbReference type="SUPFAM" id="SSF49879">
    <property type="entry name" value="SMAD/FHA domain"/>
    <property type="match status" value="1"/>
</dbReference>
<proteinExistence type="predicted"/>
<evidence type="ECO:0000259" key="2">
    <source>
        <dbReference type="PROSITE" id="PS50006"/>
    </source>
</evidence>
<keyword evidence="4" id="KW-1185">Reference proteome</keyword>